<dbReference type="GO" id="GO:0005524">
    <property type="term" value="F:ATP binding"/>
    <property type="evidence" value="ECO:0007669"/>
    <property type="project" value="UniProtKB-KW"/>
</dbReference>
<evidence type="ECO:0000256" key="2">
    <source>
        <dbReference type="ARBA" id="ARBA00010682"/>
    </source>
</evidence>
<dbReference type="GO" id="GO:0032049">
    <property type="term" value="P:cardiolipin biosynthetic process"/>
    <property type="evidence" value="ECO:0007669"/>
    <property type="project" value="InterPro"/>
</dbReference>
<evidence type="ECO:0000256" key="1">
    <source>
        <dbReference type="ARBA" id="ARBA00005042"/>
    </source>
</evidence>
<keyword evidence="7 10" id="KW-0594">Phospholipid biosynthesis</keyword>
<sequence>MTDAPPAPTTAPRCDFEHIFRTLRHHSRVFPLNSADVRVIATPTEFYEQLLTNIRGARHRITISSLYLGTGELEQQLVRCLHEQLQANPGLKVQIVLDYSRGQRGGQTRSSVAMLKPLLAQYPQQCQLFLYKVPQLNGVKAFLPPPFNETMGVSHAKVYLVDDVLVLSGANLSEDYFTNRQDRYVQMANCGALATFYHEFVDIVAAHAFRVKLQSDKKQTYELEGVNNDTAARMQVMKQAFQDLVEQSKHPDDHKLNFDANDTWAFPTIQFSPINMTQDEELLTALMPMLPAQSSLSIASGYLNFPPFLEQLLVESHAHLDVLAAAPKANGFFKANGVKGALPMAYSLIEQEFYDQTRSRGGLSTHIREFGRPSWTFHGKGMWFSPQPGGTVPLTIMGSSNFGRRSYGCDLESQLVMYTKNPALRESFRQEYSGLTQHAELVNDQVWQRADRRLKGLFCWQYGHWIRPVARMISSFL</sequence>
<name>A0AAV2Z3F7_9STRA</name>
<comment type="similarity">
    <text evidence="2 10">Belongs to the CDP-alcohol phosphatidyltransferase class-II family.</text>
</comment>
<evidence type="ECO:0000256" key="10">
    <source>
        <dbReference type="RuleBase" id="RU365024"/>
    </source>
</evidence>
<comment type="catalytic activity">
    <reaction evidence="9 10">
        <text>a CDP-1,2-diacyl-sn-glycerol + sn-glycerol 3-phosphate = a 1,2-diacyl-sn-glycero-3-phospho-(1'-sn-glycero-3'-phosphate) + CMP + H(+)</text>
        <dbReference type="Rhea" id="RHEA:12593"/>
        <dbReference type="ChEBI" id="CHEBI:15378"/>
        <dbReference type="ChEBI" id="CHEBI:57597"/>
        <dbReference type="ChEBI" id="CHEBI:58332"/>
        <dbReference type="ChEBI" id="CHEBI:60110"/>
        <dbReference type="ChEBI" id="CHEBI:60377"/>
        <dbReference type="EC" id="2.7.8.5"/>
    </reaction>
</comment>
<dbReference type="CDD" id="cd09135">
    <property type="entry name" value="PLDc_PGS1_euk_1"/>
    <property type="match status" value="1"/>
</dbReference>
<evidence type="ECO:0000256" key="6">
    <source>
        <dbReference type="ARBA" id="ARBA00023098"/>
    </source>
</evidence>
<reference evidence="12" key="1">
    <citation type="submission" date="2022-11" db="EMBL/GenBank/DDBJ databases">
        <authorList>
            <person name="Morgan W.R."/>
            <person name="Tartar A."/>
        </authorList>
    </citation>
    <scope>NUCLEOTIDE SEQUENCE</scope>
    <source>
        <strain evidence="12">ARSEF 373</strain>
    </source>
</reference>
<evidence type="ECO:0000256" key="4">
    <source>
        <dbReference type="ARBA" id="ARBA00022679"/>
    </source>
</evidence>
<keyword evidence="4 10" id="KW-0808">Transferase</keyword>
<comment type="pathway">
    <text evidence="1 10">Phospholipid metabolism; phosphatidylglycerol biosynthesis; phosphatidylglycerol from CDP-diacylglycerol: step 1/2.</text>
</comment>
<gene>
    <name evidence="12" type="ORF">N0F65_006019</name>
</gene>
<dbReference type="CDD" id="cd09137">
    <property type="entry name" value="PLDc_PGS1_euk_2"/>
    <property type="match status" value="1"/>
</dbReference>
<dbReference type="InterPro" id="IPR025202">
    <property type="entry name" value="PLD-like_dom"/>
</dbReference>
<dbReference type="PROSITE" id="PS50035">
    <property type="entry name" value="PLD"/>
    <property type="match status" value="1"/>
</dbReference>
<dbReference type="InterPro" id="IPR016270">
    <property type="entry name" value="PGS1"/>
</dbReference>
<comment type="function">
    <text evidence="10">Functions in the biosynthesis of the anionic phospholipids phosphatidylglycerol and cardiolipin.</text>
</comment>
<proteinExistence type="inferred from homology"/>
<keyword evidence="6 10" id="KW-0443">Lipid metabolism</keyword>
<dbReference type="Gene3D" id="3.30.870.10">
    <property type="entry name" value="Endonuclease Chain A"/>
    <property type="match status" value="2"/>
</dbReference>
<dbReference type="EMBL" id="DAKRPA010000040">
    <property type="protein sequence ID" value="DBA01871.1"/>
    <property type="molecule type" value="Genomic_DNA"/>
</dbReference>
<reference evidence="12" key="2">
    <citation type="journal article" date="2023" name="Microbiol Resour">
        <title>Decontamination and Annotation of the Draft Genome Sequence of the Oomycete Lagenidium giganteum ARSEF 373.</title>
        <authorList>
            <person name="Morgan W.R."/>
            <person name="Tartar A."/>
        </authorList>
    </citation>
    <scope>NUCLEOTIDE SEQUENCE</scope>
    <source>
        <strain evidence="12">ARSEF 373</strain>
    </source>
</reference>
<dbReference type="GO" id="GO:0008444">
    <property type="term" value="F:CDP-diacylglycerol-glycerol-3-phosphate 3-phosphatidyltransferase activity"/>
    <property type="evidence" value="ECO:0007669"/>
    <property type="project" value="UniProtKB-EC"/>
</dbReference>
<evidence type="ECO:0000256" key="9">
    <source>
        <dbReference type="ARBA" id="ARBA00048586"/>
    </source>
</evidence>
<dbReference type="Pfam" id="PF13091">
    <property type="entry name" value="PLDc_2"/>
    <property type="match status" value="1"/>
</dbReference>
<keyword evidence="3 10" id="KW-0444">Lipid biosynthesis</keyword>
<keyword evidence="13" id="KW-1185">Reference proteome</keyword>
<keyword evidence="10" id="KW-0067">ATP-binding</keyword>
<organism evidence="12 13">
    <name type="scientific">Lagenidium giganteum</name>
    <dbReference type="NCBI Taxonomy" id="4803"/>
    <lineage>
        <taxon>Eukaryota</taxon>
        <taxon>Sar</taxon>
        <taxon>Stramenopiles</taxon>
        <taxon>Oomycota</taxon>
        <taxon>Peronosporomycetes</taxon>
        <taxon>Pythiales</taxon>
        <taxon>Pythiaceae</taxon>
    </lineage>
</organism>
<evidence type="ECO:0000259" key="11">
    <source>
        <dbReference type="PROSITE" id="PS50035"/>
    </source>
</evidence>
<dbReference type="InterPro" id="IPR001736">
    <property type="entry name" value="PLipase_D/transphosphatidylase"/>
</dbReference>
<dbReference type="Proteomes" id="UP001146120">
    <property type="component" value="Unassembled WGS sequence"/>
</dbReference>
<keyword evidence="10" id="KW-0496">Mitochondrion</keyword>
<dbReference type="PANTHER" id="PTHR12586">
    <property type="entry name" value="CDP-DIACYLGLYCEROL--SERINE O-PHOSPHATIDYLTRANSFERASE"/>
    <property type="match status" value="1"/>
</dbReference>
<dbReference type="PIRSF" id="PIRSF000850">
    <property type="entry name" value="Phospholipase_D_PSS"/>
    <property type="match status" value="1"/>
</dbReference>
<evidence type="ECO:0000256" key="8">
    <source>
        <dbReference type="ARBA" id="ARBA00023264"/>
    </source>
</evidence>
<evidence type="ECO:0000256" key="7">
    <source>
        <dbReference type="ARBA" id="ARBA00023209"/>
    </source>
</evidence>
<evidence type="ECO:0000256" key="3">
    <source>
        <dbReference type="ARBA" id="ARBA00022516"/>
    </source>
</evidence>
<keyword evidence="5" id="KW-0677">Repeat</keyword>
<comment type="caution">
    <text evidence="12">The sequence shown here is derived from an EMBL/GenBank/DDBJ whole genome shotgun (WGS) entry which is preliminary data.</text>
</comment>
<dbReference type="PANTHER" id="PTHR12586:SF1">
    <property type="entry name" value="CDP-DIACYLGLYCEROL--GLYCEROL-3-PHOSPHATE 3-PHOSPHATIDYLTRANSFERASE, MITOCHONDRIAL"/>
    <property type="match status" value="1"/>
</dbReference>
<evidence type="ECO:0000313" key="13">
    <source>
        <dbReference type="Proteomes" id="UP001146120"/>
    </source>
</evidence>
<dbReference type="AlphaFoldDB" id="A0AAV2Z3F7"/>
<accession>A0AAV2Z3F7</accession>
<evidence type="ECO:0000313" key="12">
    <source>
        <dbReference type="EMBL" id="DBA01871.1"/>
    </source>
</evidence>
<protein>
    <recommendedName>
        <fullName evidence="10">CDP-diacylglycerol--glycerol-3-phosphate 3-phosphatidyltransferase</fullName>
        <ecNumber evidence="10">2.7.8.5</ecNumber>
    </recommendedName>
</protein>
<evidence type="ECO:0000256" key="5">
    <source>
        <dbReference type="ARBA" id="ARBA00022737"/>
    </source>
</evidence>
<comment type="subcellular location">
    <subcellularLocation>
        <location evidence="10">Mitochondrion</location>
    </subcellularLocation>
</comment>
<feature type="domain" description="PLD phosphodiesterase" evidence="11">
    <location>
        <begin position="150"/>
        <end position="176"/>
    </location>
</feature>
<dbReference type="SUPFAM" id="SSF56024">
    <property type="entry name" value="Phospholipase D/nuclease"/>
    <property type="match status" value="1"/>
</dbReference>
<keyword evidence="8 10" id="KW-1208">Phospholipid metabolism</keyword>
<keyword evidence="10" id="KW-0547">Nucleotide-binding</keyword>
<dbReference type="GO" id="GO:0005739">
    <property type="term" value="C:mitochondrion"/>
    <property type="evidence" value="ECO:0007669"/>
    <property type="project" value="UniProtKB-SubCell"/>
</dbReference>
<dbReference type="EC" id="2.7.8.5" evidence="10"/>